<dbReference type="VEuPathDB" id="FungiDB:ASPBRDRAFT_60439"/>
<dbReference type="Pfam" id="PF03659">
    <property type="entry name" value="Glyco_hydro_71"/>
    <property type="match status" value="1"/>
</dbReference>
<protein>
    <submittedName>
        <fullName evidence="1">Uncharacterized protein</fullName>
    </submittedName>
</protein>
<accession>A0A1L9U181</accession>
<dbReference type="Gene3D" id="3.20.20.80">
    <property type="entry name" value="Glycosidases"/>
    <property type="match status" value="1"/>
</dbReference>
<dbReference type="EMBL" id="KV878750">
    <property type="protein sequence ID" value="OJJ65444.1"/>
    <property type="molecule type" value="Genomic_DNA"/>
</dbReference>
<name>A0A1L9U181_ASPBC</name>
<dbReference type="CDD" id="cd11577">
    <property type="entry name" value="GH71"/>
    <property type="match status" value="1"/>
</dbReference>
<dbReference type="AlphaFoldDB" id="A0A1L9U181"/>
<dbReference type="OrthoDB" id="1046782at2759"/>
<dbReference type="InterPro" id="IPR005197">
    <property type="entry name" value="Glyco_hydro_71"/>
</dbReference>
<evidence type="ECO:0000313" key="1">
    <source>
        <dbReference type="EMBL" id="OJJ65444.1"/>
    </source>
</evidence>
<dbReference type="GeneID" id="93580722"/>
<dbReference type="RefSeq" id="XP_067472695.1">
    <property type="nucleotide sequence ID" value="XM_067628234.1"/>
</dbReference>
<reference evidence="2" key="1">
    <citation type="journal article" date="2017" name="Genome Biol.">
        <title>Comparative genomics reveals high biological diversity and specific adaptations in the industrially and medically important fungal genus Aspergillus.</title>
        <authorList>
            <person name="de Vries R.P."/>
            <person name="Riley R."/>
            <person name="Wiebenga A."/>
            <person name="Aguilar-Osorio G."/>
            <person name="Amillis S."/>
            <person name="Uchima C.A."/>
            <person name="Anderluh G."/>
            <person name="Asadollahi M."/>
            <person name="Askin M."/>
            <person name="Barry K."/>
            <person name="Battaglia E."/>
            <person name="Bayram O."/>
            <person name="Benocci T."/>
            <person name="Braus-Stromeyer S.A."/>
            <person name="Caldana C."/>
            <person name="Canovas D."/>
            <person name="Cerqueira G.C."/>
            <person name="Chen F."/>
            <person name="Chen W."/>
            <person name="Choi C."/>
            <person name="Clum A."/>
            <person name="Dos Santos R.A."/>
            <person name="Damasio A.R."/>
            <person name="Diallinas G."/>
            <person name="Emri T."/>
            <person name="Fekete E."/>
            <person name="Flipphi M."/>
            <person name="Freyberg S."/>
            <person name="Gallo A."/>
            <person name="Gournas C."/>
            <person name="Habgood R."/>
            <person name="Hainaut M."/>
            <person name="Harispe M.L."/>
            <person name="Henrissat B."/>
            <person name="Hilden K.S."/>
            <person name="Hope R."/>
            <person name="Hossain A."/>
            <person name="Karabika E."/>
            <person name="Karaffa L."/>
            <person name="Karanyi Z."/>
            <person name="Krasevec N."/>
            <person name="Kuo A."/>
            <person name="Kusch H."/>
            <person name="LaButti K."/>
            <person name="Lagendijk E.L."/>
            <person name="Lapidus A."/>
            <person name="Levasseur A."/>
            <person name="Lindquist E."/>
            <person name="Lipzen A."/>
            <person name="Logrieco A.F."/>
            <person name="MacCabe A."/>
            <person name="Maekelae M.R."/>
            <person name="Malavazi I."/>
            <person name="Melin P."/>
            <person name="Meyer V."/>
            <person name="Mielnichuk N."/>
            <person name="Miskei M."/>
            <person name="Molnar A.P."/>
            <person name="Mule G."/>
            <person name="Ngan C.Y."/>
            <person name="Orejas M."/>
            <person name="Orosz E."/>
            <person name="Ouedraogo J.P."/>
            <person name="Overkamp K.M."/>
            <person name="Park H.-S."/>
            <person name="Perrone G."/>
            <person name="Piumi F."/>
            <person name="Punt P.J."/>
            <person name="Ram A.F."/>
            <person name="Ramon A."/>
            <person name="Rauscher S."/>
            <person name="Record E."/>
            <person name="Riano-Pachon D.M."/>
            <person name="Robert V."/>
            <person name="Roehrig J."/>
            <person name="Ruller R."/>
            <person name="Salamov A."/>
            <person name="Salih N.S."/>
            <person name="Samson R.A."/>
            <person name="Sandor E."/>
            <person name="Sanguinetti M."/>
            <person name="Schuetze T."/>
            <person name="Sepcic K."/>
            <person name="Shelest E."/>
            <person name="Sherlock G."/>
            <person name="Sophianopoulou V."/>
            <person name="Squina F.M."/>
            <person name="Sun H."/>
            <person name="Susca A."/>
            <person name="Todd R.B."/>
            <person name="Tsang A."/>
            <person name="Unkles S.E."/>
            <person name="van de Wiele N."/>
            <person name="van Rossen-Uffink D."/>
            <person name="Oliveira J.V."/>
            <person name="Vesth T.C."/>
            <person name="Visser J."/>
            <person name="Yu J.-H."/>
            <person name="Zhou M."/>
            <person name="Andersen M.R."/>
            <person name="Archer D.B."/>
            <person name="Baker S.E."/>
            <person name="Benoit I."/>
            <person name="Brakhage A.A."/>
            <person name="Braus G.H."/>
            <person name="Fischer R."/>
            <person name="Frisvad J.C."/>
            <person name="Goldman G.H."/>
            <person name="Houbraken J."/>
            <person name="Oakley B."/>
            <person name="Pocsi I."/>
            <person name="Scazzocchio C."/>
            <person name="Seiboth B."/>
            <person name="vanKuyk P.A."/>
            <person name="Wortman J."/>
            <person name="Dyer P.S."/>
            <person name="Grigoriev I.V."/>
        </authorList>
    </citation>
    <scope>NUCLEOTIDE SEQUENCE [LARGE SCALE GENOMIC DNA]</scope>
    <source>
        <strain evidence="2">CBS 101740 / IMI 381727 / IBT 21946</strain>
    </source>
</reference>
<keyword evidence="2" id="KW-1185">Reference proteome</keyword>
<organism evidence="1 2">
    <name type="scientific">Aspergillus brasiliensis (strain CBS 101740 / IMI 381727 / IBT 21946)</name>
    <dbReference type="NCBI Taxonomy" id="767769"/>
    <lineage>
        <taxon>Eukaryota</taxon>
        <taxon>Fungi</taxon>
        <taxon>Dikarya</taxon>
        <taxon>Ascomycota</taxon>
        <taxon>Pezizomycotina</taxon>
        <taxon>Eurotiomycetes</taxon>
        <taxon>Eurotiomycetidae</taxon>
        <taxon>Eurotiales</taxon>
        <taxon>Aspergillaceae</taxon>
        <taxon>Aspergillus</taxon>
        <taxon>Aspergillus subgen. Circumdati</taxon>
    </lineage>
</organism>
<dbReference type="GO" id="GO:0051118">
    <property type="term" value="F:glucan endo-1,3-alpha-glucosidase activity"/>
    <property type="evidence" value="ECO:0007669"/>
    <property type="project" value="InterPro"/>
</dbReference>
<dbReference type="OMA" id="WITIKSE"/>
<dbReference type="STRING" id="767769.A0A1L9U181"/>
<evidence type="ECO:0000313" key="2">
    <source>
        <dbReference type="Proteomes" id="UP000184499"/>
    </source>
</evidence>
<sequence>MYNQQMDLANAPPYGNQPVTCHNYPDGLHLSVLILQVEYRKSSYWSRPCTPNFRAVGAAVFAHFIVGNAWNYTLTDWEEDMTLAQEAHIDAFALNMGYGDSSTATQAGLAFEAANKVGFKLFFSFDYEGGTGAWPKPAIITYLQKYASNSAHYKYNGKPFTIKSEIDCFFVPDWSSLGAEGAYQAGGGGIVDGLFSWGAWSSGPNNMSNSTDLTYFNLDIPYMMPAFPWFYTNLASYSKNWLWRGDSLWHDRWEQIWDFHYIGPICEDALSLMTTGGAPLNYIENMPHDGWRDLLAFAIDTYVSGNATLGDEGVVTWYRPNPSEACGTGGNTGNTASEGQTLYPPAEVAQNKIFYSAMLHSHANVTITVCEKSLGATWDRYGRNGGAGLYHGGVEYGSATGKVVVSITRDGETLASVAGESIKATCVSDLSNWNAWGDSSRRRPCRTTQASSEVSGGESLTLYIAHHSPT</sequence>
<gene>
    <name evidence="1" type="ORF">ASPBRDRAFT_60439</name>
</gene>
<dbReference type="Proteomes" id="UP000184499">
    <property type="component" value="Unassembled WGS sequence"/>
</dbReference>
<proteinExistence type="predicted"/>